<gene>
    <name evidence="1" type="primary">N</name>
    <name evidence="1" type="ordered locus">PAU_01353</name>
</gene>
<dbReference type="Proteomes" id="UP000002747">
    <property type="component" value="Chromosome"/>
</dbReference>
<dbReference type="EMBL" id="FM162591">
    <property type="protein sequence ID" value="CAQ83445.1"/>
    <property type="molecule type" value="Genomic_DNA"/>
</dbReference>
<accession>C7BSE2</accession>
<proteinExistence type="predicted"/>
<sequence length="39" mass="4544">MGDFVNIKCGLYDKKIFVVDIYTKAEAALGHKFRQWPKI</sequence>
<name>C7BSE2_PHOAA</name>
<reference evidence="1 2" key="1">
    <citation type="journal article" date="2009" name="BMC Genomics">
        <title>Comparative genomics of the emerging human pathogen Photorhabdus asymbiotica with the insect pathogen Photorhabdus luminescens.</title>
        <authorList>
            <person name="Wilkinson P."/>
            <person name="Waterfield N.R."/>
            <person name="Crossman L."/>
            <person name="Corton C."/>
            <person name="Sanchez-Contreras M."/>
            <person name="Vlisidou I."/>
            <person name="Barron A."/>
            <person name="Bignell A."/>
            <person name="Clark L."/>
            <person name="Ormond D."/>
            <person name="Mayho M."/>
            <person name="Bason N."/>
            <person name="Smith F."/>
            <person name="Simmonds M."/>
            <person name="Churcher C."/>
            <person name="Harris D."/>
            <person name="Thompson N.R."/>
            <person name="Quail M."/>
            <person name="Parkhill J."/>
            <person name="ffrench-Constant R.H."/>
        </authorList>
    </citation>
    <scope>NUCLEOTIDE SEQUENCE [LARGE SCALE GENOMIC DNA]</scope>
    <source>
        <strain evidence="2">ATCC 43949 / 3105-77</strain>
    </source>
</reference>
<dbReference type="KEGG" id="pay:PAU_01353"/>
<dbReference type="AlphaFoldDB" id="C7BSE2"/>
<organism evidence="1 2">
    <name type="scientific">Photorhabdus asymbiotica subsp. asymbiotica (strain ATCC 43949 / 3105-77)</name>
    <name type="common">Xenorhabdus luminescens (strain 2)</name>
    <dbReference type="NCBI Taxonomy" id="553480"/>
    <lineage>
        <taxon>Bacteria</taxon>
        <taxon>Pseudomonadati</taxon>
        <taxon>Pseudomonadota</taxon>
        <taxon>Gammaproteobacteria</taxon>
        <taxon>Enterobacterales</taxon>
        <taxon>Morganellaceae</taxon>
        <taxon>Photorhabdus</taxon>
    </lineage>
</organism>
<evidence type="ECO:0000313" key="1">
    <source>
        <dbReference type="EMBL" id="CAQ83445.1"/>
    </source>
</evidence>
<protein>
    <submittedName>
        <fullName evidence="1">Uncharacterized protein</fullName>
    </submittedName>
</protein>
<evidence type="ECO:0000313" key="2">
    <source>
        <dbReference type="Proteomes" id="UP000002747"/>
    </source>
</evidence>
<dbReference type="STRING" id="291112.PAU_01353"/>